<name>A0ACB8R041_9AGAM</name>
<gene>
    <name evidence="1" type="ORF">K488DRAFT_81388</name>
</gene>
<proteinExistence type="predicted"/>
<keyword evidence="2" id="KW-1185">Reference proteome</keyword>
<organism evidence="1 2">
    <name type="scientific">Vararia minispora EC-137</name>
    <dbReference type="NCBI Taxonomy" id="1314806"/>
    <lineage>
        <taxon>Eukaryota</taxon>
        <taxon>Fungi</taxon>
        <taxon>Dikarya</taxon>
        <taxon>Basidiomycota</taxon>
        <taxon>Agaricomycotina</taxon>
        <taxon>Agaricomycetes</taxon>
        <taxon>Russulales</taxon>
        <taxon>Lachnocladiaceae</taxon>
        <taxon>Vararia</taxon>
    </lineage>
</organism>
<reference evidence="1" key="1">
    <citation type="submission" date="2021-02" db="EMBL/GenBank/DDBJ databases">
        <authorList>
            <consortium name="DOE Joint Genome Institute"/>
            <person name="Ahrendt S."/>
            <person name="Looney B.P."/>
            <person name="Miyauchi S."/>
            <person name="Morin E."/>
            <person name="Drula E."/>
            <person name="Courty P.E."/>
            <person name="Chicoki N."/>
            <person name="Fauchery L."/>
            <person name="Kohler A."/>
            <person name="Kuo A."/>
            <person name="Labutti K."/>
            <person name="Pangilinan J."/>
            <person name="Lipzen A."/>
            <person name="Riley R."/>
            <person name="Andreopoulos W."/>
            <person name="He G."/>
            <person name="Johnson J."/>
            <person name="Barry K.W."/>
            <person name="Grigoriev I.V."/>
            <person name="Nagy L."/>
            <person name="Hibbett D."/>
            <person name="Henrissat B."/>
            <person name="Matheny P.B."/>
            <person name="Labbe J."/>
            <person name="Martin F."/>
        </authorList>
    </citation>
    <scope>NUCLEOTIDE SEQUENCE</scope>
    <source>
        <strain evidence="1">EC-137</strain>
    </source>
</reference>
<dbReference type="Proteomes" id="UP000814128">
    <property type="component" value="Unassembled WGS sequence"/>
</dbReference>
<comment type="caution">
    <text evidence="1">The sequence shown here is derived from an EMBL/GenBank/DDBJ whole genome shotgun (WGS) entry which is preliminary data.</text>
</comment>
<evidence type="ECO:0000313" key="2">
    <source>
        <dbReference type="Proteomes" id="UP000814128"/>
    </source>
</evidence>
<accession>A0ACB8R041</accession>
<sequence length="543" mass="59657">MASPPHVLIVGGGPVGLVAALALALNGVSFRIVDKLQEHAVGQRGAGIAPRTLEIYHFLGVLKEIKSVGGPLVPFQEYDVECRPTREHFLAPQQPATPETPEPNHWMLGQDSNCTVLRKHLEEQGIEVELGTELVNFEQDEDGVSTTLNKDGKEERLRVKFLIGADGARGVTRKQLGASFLGASAQDIRLVIGDIHLTGVDRQHWHRWMDVQKNNLMLRPAWENPDMFFIVAGGPSLDLRKGVEDQEYLTEWIRDLTKNKSITIGRIKTLAEWRLNVRMVDEFRVGRVVLVGDAAHVHTPAGGQGLNSGVMDAMNVCWKLALICKNYAPESLLDSFPEERMPVIEEMLQMTTGLFMNVMKRQDKSNVISWQNPSSLRQLGVHYRWSSIVRDELKDVQELAEGTNIEPPSTYGTGISTRVHAGDRAPDAPGLIDAQSGRITRLFDIYSPTRHTVVVFGSDLAQAAQAVAAKNPQGMIRTIVVQEDAGETDVEGTVFIDGQGYAHRVYGVAAGVKILVVRPDGVVGGILKGSDGLSVYFSRIFSG</sequence>
<evidence type="ECO:0000313" key="1">
    <source>
        <dbReference type="EMBL" id="KAI0037163.1"/>
    </source>
</evidence>
<dbReference type="EMBL" id="MU273465">
    <property type="protein sequence ID" value="KAI0037163.1"/>
    <property type="molecule type" value="Genomic_DNA"/>
</dbReference>
<protein>
    <submittedName>
        <fullName evidence="1">FAD binding domain-containing protein</fullName>
    </submittedName>
</protein>
<reference evidence="1" key="2">
    <citation type="journal article" date="2022" name="New Phytol.">
        <title>Evolutionary transition to the ectomycorrhizal habit in the genomes of a hyperdiverse lineage of mushroom-forming fungi.</title>
        <authorList>
            <person name="Looney B."/>
            <person name="Miyauchi S."/>
            <person name="Morin E."/>
            <person name="Drula E."/>
            <person name="Courty P.E."/>
            <person name="Kohler A."/>
            <person name="Kuo A."/>
            <person name="LaButti K."/>
            <person name="Pangilinan J."/>
            <person name="Lipzen A."/>
            <person name="Riley R."/>
            <person name="Andreopoulos W."/>
            <person name="He G."/>
            <person name="Johnson J."/>
            <person name="Nolan M."/>
            <person name="Tritt A."/>
            <person name="Barry K.W."/>
            <person name="Grigoriev I.V."/>
            <person name="Nagy L.G."/>
            <person name="Hibbett D."/>
            <person name="Henrissat B."/>
            <person name="Matheny P.B."/>
            <person name="Labbe J."/>
            <person name="Martin F.M."/>
        </authorList>
    </citation>
    <scope>NUCLEOTIDE SEQUENCE</scope>
    <source>
        <strain evidence="1">EC-137</strain>
    </source>
</reference>